<keyword evidence="2" id="KW-1185">Reference proteome</keyword>
<proteinExistence type="predicted"/>
<dbReference type="RefSeq" id="WP_092550642.1">
    <property type="nucleotide sequence ID" value="NZ_BOMJ01000003.1"/>
</dbReference>
<gene>
    <name evidence="1" type="ORF">SAMN04489716_6890</name>
</gene>
<dbReference type="STRING" id="113562.SAMN04489716_6890"/>
<protein>
    <submittedName>
        <fullName evidence="1">Uncharacterized protein</fullName>
    </submittedName>
</protein>
<accession>A0A1H2CUB6</accession>
<evidence type="ECO:0000313" key="2">
    <source>
        <dbReference type="Proteomes" id="UP000198688"/>
    </source>
</evidence>
<reference evidence="1 2" key="1">
    <citation type="submission" date="2016-10" db="EMBL/GenBank/DDBJ databases">
        <authorList>
            <person name="de Groot N.N."/>
        </authorList>
    </citation>
    <scope>NUCLEOTIDE SEQUENCE [LARGE SCALE GENOMIC DNA]</scope>
    <source>
        <strain evidence="1 2">DSM 43941</strain>
    </source>
</reference>
<name>A0A1H2CUB6_9ACTN</name>
<dbReference type="Proteomes" id="UP000198688">
    <property type="component" value="Chromosome I"/>
</dbReference>
<evidence type="ECO:0000313" key="1">
    <source>
        <dbReference type="EMBL" id="SDT74140.1"/>
    </source>
</evidence>
<dbReference type="OrthoDB" id="3190691at2"/>
<sequence length="151" mass="16898">MPISDHDVELDRPPALTRQERYLIAAILRRARTRGWRAGHRLGWVNQQRGVAVSVSVEPGLLSLWWRGATGRWPTSPVSYPIASLDEAIHILLGLRLMPGNFCSHGREALADIAVICDMAADENPQHPDAVRQWRELARQARRVGGLIDSL</sequence>
<dbReference type="EMBL" id="LT629758">
    <property type="protein sequence ID" value="SDT74140.1"/>
    <property type="molecule type" value="Genomic_DNA"/>
</dbReference>
<organism evidence="1 2">
    <name type="scientific">Actinoplanes derwentensis</name>
    <dbReference type="NCBI Taxonomy" id="113562"/>
    <lineage>
        <taxon>Bacteria</taxon>
        <taxon>Bacillati</taxon>
        <taxon>Actinomycetota</taxon>
        <taxon>Actinomycetes</taxon>
        <taxon>Micromonosporales</taxon>
        <taxon>Micromonosporaceae</taxon>
        <taxon>Actinoplanes</taxon>
    </lineage>
</organism>
<dbReference type="AlphaFoldDB" id="A0A1H2CUB6"/>